<keyword evidence="1" id="KW-0378">Hydrolase</keyword>
<proteinExistence type="predicted"/>
<keyword evidence="2" id="KW-0326">Glycosidase</keyword>
<evidence type="ECO:0000256" key="2">
    <source>
        <dbReference type="ARBA" id="ARBA00023295"/>
    </source>
</evidence>
<dbReference type="Gene3D" id="3.20.20.70">
    <property type="entry name" value="Aldolase class I"/>
    <property type="match status" value="1"/>
</dbReference>
<evidence type="ECO:0000313" key="4">
    <source>
        <dbReference type="Proteomes" id="UP000728032"/>
    </source>
</evidence>
<dbReference type="AlphaFoldDB" id="A0A7R9MPA8"/>
<feature type="non-terminal residue" evidence="3">
    <location>
        <position position="239"/>
    </location>
</feature>
<dbReference type="Proteomes" id="UP000728032">
    <property type="component" value="Unassembled WGS sequence"/>
</dbReference>
<dbReference type="SUPFAM" id="SSF51445">
    <property type="entry name" value="(Trans)glycosidases"/>
    <property type="match status" value="1"/>
</dbReference>
<reference evidence="3" key="1">
    <citation type="submission" date="2020-11" db="EMBL/GenBank/DDBJ databases">
        <authorList>
            <person name="Tran Van P."/>
        </authorList>
    </citation>
    <scope>NUCLEOTIDE SEQUENCE</scope>
</reference>
<organism evidence="3">
    <name type="scientific">Oppiella nova</name>
    <dbReference type="NCBI Taxonomy" id="334625"/>
    <lineage>
        <taxon>Eukaryota</taxon>
        <taxon>Metazoa</taxon>
        <taxon>Ecdysozoa</taxon>
        <taxon>Arthropoda</taxon>
        <taxon>Chelicerata</taxon>
        <taxon>Arachnida</taxon>
        <taxon>Acari</taxon>
        <taxon>Acariformes</taxon>
        <taxon>Sarcoptiformes</taxon>
        <taxon>Oribatida</taxon>
        <taxon>Brachypylina</taxon>
        <taxon>Oppioidea</taxon>
        <taxon>Oppiidae</taxon>
        <taxon>Oppiella</taxon>
    </lineage>
</organism>
<evidence type="ECO:0000313" key="3">
    <source>
        <dbReference type="EMBL" id="CAD7664012.1"/>
    </source>
</evidence>
<keyword evidence="4" id="KW-1185">Reference proteome</keyword>
<dbReference type="EMBL" id="OC950556">
    <property type="protein sequence ID" value="CAD7664012.1"/>
    <property type="molecule type" value="Genomic_DNA"/>
</dbReference>
<dbReference type="PANTHER" id="PTHR43053">
    <property type="entry name" value="GLYCOSIDASE FAMILY 31"/>
    <property type="match status" value="1"/>
</dbReference>
<feature type="non-terminal residue" evidence="3">
    <location>
        <position position="1"/>
    </location>
</feature>
<protein>
    <submittedName>
        <fullName evidence="3">Uncharacterized protein</fullName>
    </submittedName>
</protein>
<dbReference type="GO" id="GO:0004557">
    <property type="term" value="F:alpha-galactosidase activity"/>
    <property type="evidence" value="ECO:0007669"/>
    <property type="project" value="UniProtKB-ARBA"/>
</dbReference>
<gene>
    <name evidence="3" type="ORF">ONB1V03_LOCUS20570</name>
</gene>
<name>A0A7R9MPA8_9ACAR</name>
<sequence>RDPRGEHNYGVVNELANDQNISHYSIDWFNPLPNEELCVHIGGDQKWFSTYEELQQRWPIDKTKHMASPVAFSTNDQFHDAIGSIVEYLFLGSHGFAIFVERSAPLMVRRDNNSGNPLLCFSGDYDKFPYNHALDKKQIKIVIHLMASNDIMSVYRYAANKWIPKPNGIPDERMITHPIWSTWAKYHADISQQKVIAFAEEIKSHGFSNSQIEIDDKWEAKYGDFSFDLKKFPNPREMV</sequence>
<dbReference type="InterPro" id="IPR013785">
    <property type="entry name" value="Aldolase_TIM"/>
</dbReference>
<accession>A0A7R9MPA8</accession>
<dbReference type="InterPro" id="IPR017853">
    <property type="entry name" value="GH"/>
</dbReference>
<dbReference type="InterPro" id="IPR050985">
    <property type="entry name" value="Alpha-glycosidase_related"/>
</dbReference>
<evidence type="ECO:0000256" key="1">
    <source>
        <dbReference type="ARBA" id="ARBA00022801"/>
    </source>
</evidence>
<dbReference type="EMBL" id="CAJPVJ010035731">
    <property type="protein sequence ID" value="CAG2181149.1"/>
    <property type="molecule type" value="Genomic_DNA"/>
</dbReference>
<dbReference type="OrthoDB" id="6499819at2759"/>
<dbReference type="PANTHER" id="PTHR43053:SF4">
    <property type="entry name" value="MYOGENESIS-REGULATING GLYCOSIDASE"/>
    <property type="match status" value="1"/>
</dbReference>